<dbReference type="Proteomes" id="UP000501452">
    <property type="component" value="Chromosome"/>
</dbReference>
<feature type="binding site" evidence="3">
    <location>
        <position position="57"/>
    </location>
    <ligand>
        <name>substrate</name>
    </ligand>
</feature>
<dbReference type="AlphaFoldDB" id="A0A6G8QAH3"/>
<protein>
    <recommendedName>
        <fullName evidence="7">Histidine phosphatase family protein</fullName>
    </recommendedName>
</protein>
<organism evidence="5 6">
    <name type="scientific">Rubrobacter tropicus</name>
    <dbReference type="NCBI Taxonomy" id="2653851"/>
    <lineage>
        <taxon>Bacteria</taxon>
        <taxon>Bacillati</taxon>
        <taxon>Actinomycetota</taxon>
        <taxon>Rubrobacteria</taxon>
        <taxon>Rubrobacterales</taxon>
        <taxon>Rubrobacteraceae</taxon>
        <taxon>Rubrobacter</taxon>
    </lineage>
</organism>
<dbReference type="InterPro" id="IPR029033">
    <property type="entry name" value="His_PPase_superfam"/>
</dbReference>
<dbReference type="EMBL" id="CP045119">
    <property type="protein sequence ID" value="QIN83471.1"/>
    <property type="molecule type" value="Genomic_DNA"/>
</dbReference>
<evidence type="ECO:0000313" key="6">
    <source>
        <dbReference type="Proteomes" id="UP000501452"/>
    </source>
</evidence>
<dbReference type="InterPro" id="IPR013078">
    <property type="entry name" value="His_Pase_superF_clade-1"/>
</dbReference>
<feature type="region of interest" description="Disordered" evidence="4">
    <location>
        <begin position="203"/>
        <end position="222"/>
    </location>
</feature>
<gene>
    <name evidence="5" type="ORF">GBA63_13120</name>
</gene>
<sequence length="222" mass="24582">MRLLLVRHGETEGNVSRRLQGAEDPLTERGRRQARELAAHLSDRSDVSALYASPYRRAFDTARAIGDALGFQPEPRPALAELDVGRAAGYRFEAWVEEFPEEAERFRQEGVDYAWPGGESGRDLSARAEREMDRILRSHRHKSGAVLLVSHGGTLAWIIAHLLKEPDGEWPHDYTRLDNCSITEAAIAPNGDGPTKFLYTNEVGHLSADPDEEAATGGDPVE</sequence>
<keyword evidence="1" id="KW-0324">Glycolysis</keyword>
<dbReference type="PANTHER" id="PTHR48100:SF1">
    <property type="entry name" value="HISTIDINE PHOSPHATASE FAMILY PROTEIN-RELATED"/>
    <property type="match status" value="1"/>
</dbReference>
<evidence type="ECO:0000256" key="2">
    <source>
        <dbReference type="ARBA" id="ARBA00023235"/>
    </source>
</evidence>
<dbReference type="InterPro" id="IPR050275">
    <property type="entry name" value="PGM_Phosphatase"/>
</dbReference>
<feature type="binding site" evidence="3">
    <location>
        <begin position="7"/>
        <end position="14"/>
    </location>
    <ligand>
        <name>substrate</name>
    </ligand>
</feature>
<dbReference type="GO" id="GO:0005737">
    <property type="term" value="C:cytoplasm"/>
    <property type="evidence" value="ECO:0007669"/>
    <property type="project" value="TreeGrafter"/>
</dbReference>
<evidence type="ECO:0000256" key="3">
    <source>
        <dbReference type="PIRSR" id="PIRSR613078-2"/>
    </source>
</evidence>
<dbReference type="GO" id="GO:0016791">
    <property type="term" value="F:phosphatase activity"/>
    <property type="evidence" value="ECO:0007669"/>
    <property type="project" value="TreeGrafter"/>
</dbReference>
<keyword evidence="6" id="KW-1185">Reference proteome</keyword>
<dbReference type="SMART" id="SM00855">
    <property type="entry name" value="PGAM"/>
    <property type="match status" value="1"/>
</dbReference>
<dbReference type="PROSITE" id="PS00175">
    <property type="entry name" value="PG_MUTASE"/>
    <property type="match status" value="1"/>
</dbReference>
<evidence type="ECO:0000256" key="1">
    <source>
        <dbReference type="ARBA" id="ARBA00023152"/>
    </source>
</evidence>
<dbReference type="SUPFAM" id="SSF53254">
    <property type="entry name" value="Phosphoglycerate mutase-like"/>
    <property type="match status" value="1"/>
</dbReference>
<dbReference type="Gene3D" id="3.40.50.1240">
    <property type="entry name" value="Phosphoglycerate mutase-like"/>
    <property type="match status" value="1"/>
</dbReference>
<keyword evidence="2" id="KW-0413">Isomerase</keyword>
<evidence type="ECO:0008006" key="7">
    <source>
        <dbReference type="Google" id="ProtNLM"/>
    </source>
</evidence>
<dbReference type="CDD" id="cd07067">
    <property type="entry name" value="HP_PGM_like"/>
    <property type="match status" value="1"/>
</dbReference>
<proteinExistence type="predicted"/>
<accession>A0A6G8QAH3</accession>
<evidence type="ECO:0000313" key="5">
    <source>
        <dbReference type="EMBL" id="QIN83471.1"/>
    </source>
</evidence>
<dbReference type="Pfam" id="PF00300">
    <property type="entry name" value="His_Phos_1"/>
    <property type="match status" value="1"/>
</dbReference>
<dbReference type="InterPro" id="IPR001345">
    <property type="entry name" value="PG/BPGM_mutase_AS"/>
</dbReference>
<evidence type="ECO:0000256" key="4">
    <source>
        <dbReference type="SAM" id="MobiDB-lite"/>
    </source>
</evidence>
<dbReference type="KEGG" id="rub:GBA63_13120"/>
<reference evidence="5 6" key="1">
    <citation type="submission" date="2019-10" db="EMBL/GenBank/DDBJ databases">
        <title>Rubrobacter sp nov SCSIO 52090 isolated from a deep-sea sediment in the South China Sea.</title>
        <authorList>
            <person name="Chen R.W."/>
        </authorList>
    </citation>
    <scope>NUCLEOTIDE SEQUENCE [LARGE SCALE GENOMIC DNA]</scope>
    <source>
        <strain evidence="5 6">SCSIO 52909</strain>
    </source>
</reference>
<name>A0A6G8QAH3_9ACTN</name>
<dbReference type="RefSeq" id="WP_166176791.1">
    <property type="nucleotide sequence ID" value="NZ_CP045119.1"/>
</dbReference>
<dbReference type="PANTHER" id="PTHR48100">
    <property type="entry name" value="BROAD-SPECIFICITY PHOSPHATASE YOR283W-RELATED"/>
    <property type="match status" value="1"/>
</dbReference>